<evidence type="ECO:0000256" key="9">
    <source>
        <dbReference type="ARBA" id="ARBA00022884"/>
    </source>
</evidence>
<dbReference type="InterPro" id="IPR018163">
    <property type="entry name" value="Thr/Ala-tRNA-synth_IIc_edit"/>
</dbReference>
<feature type="binding site" evidence="13">
    <location>
        <position position="343"/>
    </location>
    <ligand>
        <name>Zn(2+)</name>
        <dbReference type="ChEBI" id="CHEBI:29105"/>
        <note>catalytic</note>
    </ligand>
</feature>
<dbReference type="InterPro" id="IPR047246">
    <property type="entry name" value="ThrRS_anticodon"/>
</dbReference>
<dbReference type="GO" id="GO:0005524">
    <property type="term" value="F:ATP binding"/>
    <property type="evidence" value="ECO:0007669"/>
    <property type="project" value="UniProtKB-UniRule"/>
</dbReference>
<dbReference type="Proteomes" id="UP000050502">
    <property type="component" value="Unassembled WGS sequence"/>
</dbReference>
<keyword evidence="9 13" id="KW-0694">RNA-binding</keyword>
<evidence type="ECO:0000256" key="3">
    <source>
        <dbReference type="ARBA" id="ARBA00022555"/>
    </source>
</evidence>
<dbReference type="FunFam" id="3.30.930.10:FF:000002">
    <property type="entry name" value="Threonine--tRNA ligase"/>
    <property type="match status" value="1"/>
</dbReference>
<dbReference type="PRINTS" id="PR01047">
    <property type="entry name" value="TRNASYNTHTHR"/>
</dbReference>
<accession>A0A0N8GS19</accession>
<evidence type="ECO:0000256" key="1">
    <source>
        <dbReference type="ARBA" id="ARBA00008226"/>
    </source>
</evidence>
<feature type="binding site" evidence="13">
    <location>
        <position position="472"/>
    </location>
    <ligand>
        <name>Zn(2+)</name>
        <dbReference type="ChEBI" id="CHEBI:29105"/>
        <note>catalytic</note>
    </ligand>
</feature>
<dbReference type="InterPro" id="IPR002320">
    <property type="entry name" value="Thr-tRNA-ligase_IIa"/>
</dbReference>
<evidence type="ECO:0000256" key="2">
    <source>
        <dbReference type="ARBA" id="ARBA00022490"/>
    </source>
</evidence>
<dbReference type="FunFam" id="3.30.980.10:FF:000005">
    <property type="entry name" value="Threonyl-tRNA synthetase, mitochondrial"/>
    <property type="match status" value="1"/>
</dbReference>
<evidence type="ECO:0000256" key="13">
    <source>
        <dbReference type="HAMAP-Rule" id="MF_00184"/>
    </source>
</evidence>
<dbReference type="PROSITE" id="PS50862">
    <property type="entry name" value="AA_TRNA_LIGASE_II"/>
    <property type="match status" value="1"/>
</dbReference>
<proteinExistence type="inferred from homology"/>
<dbReference type="GO" id="GO:0006435">
    <property type="term" value="P:threonyl-tRNA aminoacylation"/>
    <property type="evidence" value="ECO:0007669"/>
    <property type="project" value="UniProtKB-UniRule"/>
</dbReference>
<evidence type="ECO:0000256" key="4">
    <source>
        <dbReference type="ARBA" id="ARBA00022598"/>
    </source>
</evidence>
<keyword evidence="6 13" id="KW-0547">Nucleotide-binding</keyword>
<feature type="binding site" evidence="13">
    <location>
        <position position="292"/>
    </location>
    <ligand>
        <name>Zn(2+)</name>
        <dbReference type="ChEBI" id="CHEBI:29105"/>
        <note>catalytic</note>
    </ligand>
</feature>
<dbReference type="GO" id="GO:0005737">
    <property type="term" value="C:cytoplasm"/>
    <property type="evidence" value="ECO:0007669"/>
    <property type="project" value="UniProtKB-SubCell"/>
</dbReference>
<feature type="domain" description="Aminoacyl-transfer RNA synthetases class-II family profile" evidence="14">
    <location>
        <begin position="197"/>
        <end position="495"/>
    </location>
</feature>
<evidence type="ECO:0000259" key="14">
    <source>
        <dbReference type="PROSITE" id="PS50862"/>
    </source>
</evidence>
<dbReference type="InterPro" id="IPR012947">
    <property type="entry name" value="tRNA_SAD"/>
</dbReference>
<comment type="caution">
    <text evidence="15">The sequence shown here is derived from an EMBL/GenBank/DDBJ whole genome shotgun (WGS) entry which is preliminary data.</text>
</comment>
<dbReference type="GO" id="GO:0000049">
    <property type="term" value="F:tRNA binding"/>
    <property type="evidence" value="ECO:0007669"/>
    <property type="project" value="UniProtKB-KW"/>
</dbReference>
<comment type="catalytic activity">
    <reaction evidence="12 13">
        <text>tRNA(Thr) + L-threonine + ATP = L-threonyl-tRNA(Thr) + AMP + diphosphate + H(+)</text>
        <dbReference type="Rhea" id="RHEA:24624"/>
        <dbReference type="Rhea" id="RHEA-COMP:9670"/>
        <dbReference type="Rhea" id="RHEA-COMP:9704"/>
        <dbReference type="ChEBI" id="CHEBI:15378"/>
        <dbReference type="ChEBI" id="CHEBI:30616"/>
        <dbReference type="ChEBI" id="CHEBI:33019"/>
        <dbReference type="ChEBI" id="CHEBI:57926"/>
        <dbReference type="ChEBI" id="CHEBI:78442"/>
        <dbReference type="ChEBI" id="CHEBI:78534"/>
        <dbReference type="ChEBI" id="CHEBI:456215"/>
        <dbReference type="EC" id="6.1.1.3"/>
    </reaction>
</comment>
<dbReference type="EMBL" id="LGKN01000005">
    <property type="protein sequence ID" value="KPL88066.1"/>
    <property type="molecule type" value="Genomic_DNA"/>
</dbReference>
<dbReference type="PANTHER" id="PTHR11451">
    <property type="entry name" value="THREONINE-TRNA LIGASE"/>
    <property type="match status" value="1"/>
</dbReference>
<evidence type="ECO:0000256" key="12">
    <source>
        <dbReference type="ARBA" id="ARBA00049515"/>
    </source>
</evidence>
<dbReference type="PANTHER" id="PTHR11451:SF44">
    <property type="entry name" value="THREONINE--TRNA LIGASE, CHLOROPLASTIC_MITOCHONDRIAL 2"/>
    <property type="match status" value="1"/>
</dbReference>
<evidence type="ECO:0000256" key="7">
    <source>
        <dbReference type="ARBA" id="ARBA00022833"/>
    </source>
</evidence>
<dbReference type="NCBIfam" id="TIGR00418">
    <property type="entry name" value="thrS"/>
    <property type="match status" value="1"/>
</dbReference>
<keyword evidence="10 13" id="KW-0648">Protein biosynthesis</keyword>
<comment type="subcellular location">
    <subcellularLocation>
        <location evidence="13">Cytoplasm</location>
    </subcellularLocation>
</comment>
<keyword evidence="5 13" id="KW-0479">Metal-binding</keyword>
<dbReference type="InterPro" id="IPR033728">
    <property type="entry name" value="ThrRS_core"/>
</dbReference>
<dbReference type="SUPFAM" id="SSF55186">
    <property type="entry name" value="ThrRS/AlaRS common domain"/>
    <property type="match status" value="1"/>
</dbReference>
<dbReference type="HAMAP" id="MF_00184">
    <property type="entry name" value="Thr_tRNA_synth"/>
    <property type="match status" value="1"/>
</dbReference>
<comment type="caution">
    <text evidence="13">Lacks conserved residue(s) required for the propagation of feature annotation.</text>
</comment>
<dbReference type="EC" id="6.1.1.3" evidence="13"/>
<keyword evidence="2 13" id="KW-0963">Cytoplasm</keyword>
<keyword evidence="7 13" id="KW-0862">Zinc</keyword>
<dbReference type="AlphaFoldDB" id="A0A0N8GS19"/>
<dbReference type="InterPro" id="IPR004154">
    <property type="entry name" value="Anticodon-bd"/>
</dbReference>
<dbReference type="Gene3D" id="3.30.930.10">
    <property type="entry name" value="Bira Bifunctional Protein, Domain 2"/>
    <property type="match status" value="1"/>
</dbReference>
<dbReference type="InterPro" id="IPR045864">
    <property type="entry name" value="aa-tRNA-synth_II/BPL/LPL"/>
</dbReference>
<comment type="cofactor">
    <cofactor evidence="13">
        <name>Zn(2+)</name>
        <dbReference type="ChEBI" id="CHEBI:29105"/>
    </cofactor>
    <text evidence="13">Binds 1 zinc ion per subunit.</text>
</comment>
<comment type="similarity">
    <text evidence="1 13">Belongs to the class-II aminoacyl-tRNA synthetase family.</text>
</comment>
<name>A0A0N8GS19_9CHLR</name>
<dbReference type="CDD" id="cd00771">
    <property type="entry name" value="ThrRS_core"/>
    <property type="match status" value="1"/>
</dbReference>
<dbReference type="Gene3D" id="3.40.50.800">
    <property type="entry name" value="Anticodon-binding domain"/>
    <property type="match status" value="1"/>
</dbReference>
<evidence type="ECO:0000256" key="11">
    <source>
        <dbReference type="ARBA" id="ARBA00023146"/>
    </source>
</evidence>
<reference evidence="15 16" key="1">
    <citation type="submission" date="2015-07" db="EMBL/GenBank/DDBJ databases">
        <title>Whole genome sequence of Ardenticatena maritima DSM 23922.</title>
        <authorList>
            <person name="Hemp J."/>
            <person name="Ward L.M."/>
            <person name="Pace L.A."/>
            <person name="Fischer W.W."/>
        </authorList>
    </citation>
    <scope>NUCLEOTIDE SEQUENCE [LARGE SCALE GENOMIC DNA]</scope>
    <source>
        <strain evidence="15 16">110S</strain>
    </source>
</reference>
<dbReference type="InterPro" id="IPR002314">
    <property type="entry name" value="aa-tRNA-synt_IIb"/>
</dbReference>
<organism evidence="15 16">
    <name type="scientific">Ardenticatena maritima</name>
    <dbReference type="NCBI Taxonomy" id="872965"/>
    <lineage>
        <taxon>Bacteria</taxon>
        <taxon>Bacillati</taxon>
        <taxon>Chloroflexota</taxon>
        <taxon>Ardenticatenia</taxon>
        <taxon>Ardenticatenales</taxon>
        <taxon>Ardenticatenaceae</taxon>
        <taxon>Ardenticatena</taxon>
    </lineage>
</organism>
<dbReference type="PATRIC" id="fig|872965.6.peg.2121"/>
<dbReference type="GO" id="GO:0004829">
    <property type="term" value="F:threonine-tRNA ligase activity"/>
    <property type="evidence" value="ECO:0007669"/>
    <property type="project" value="UniProtKB-UniRule"/>
</dbReference>
<evidence type="ECO:0000256" key="8">
    <source>
        <dbReference type="ARBA" id="ARBA00022840"/>
    </source>
</evidence>
<keyword evidence="3 13" id="KW-0820">tRNA-binding</keyword>
<dbReference type="InterPro" id="IPR036621">
    <property type="entry name" value="Anticodon-bd_dom_sf"/>
</dbReference>
<dbReference type="GO" id="GO:0046872">
    <property type="term" value="F:metal ion binding"/>
    <property type="evidence" value="ECO:0007669"/>
    <property type="project" value="UniProtKB-KW"/>
</dbReference>
<evidence type="ECO:0000256" key="10">
    <source>
        <dbReference type="ARBA" id="ARBA00022917"/>
    </source>
</evidence>
<dbReference type="Gene3D" id="3.30.54.20">
    <property type="match status" value="1"/>
</dbReference>
<dbReference type="InterPro" id="IPR006195">
    <property type="entry name" value="aa-tRNA-synth_II"/>
</dbReference>
<evidence type="ECO:0000256" key="6">
    <source>
        <dbReference type="ARBA" id="ARBA00022741"/>
    </source>
</evidence>
<dbReference type="SUPFAM" id="SSF55681">
    <property type="entry name" value="Class II aaRS and biotin synthetases"/>
    <property type="match status" value="1"/>
</dbReference>
<dbReference type="SUPFAM" id="SSF52954">
    <property type="entry name" value="Class II aaRS ABD-related"/>
    <property type="match status" value="1"/>
</dbReference>
<keyword evidence="11 13" id="KW-0030">Aminoacyl-tRNA synthetase</keyword>
<dbReference type="SMART" id="SM00863">
    <property type="entry name" value="tRNA_SAD"/>
    <property type="match status" value="1"/>
</dbReference>
<dbReference type="Pfam" id="PF07973">
    <property type="entry name" value="tRNA_SAD"/>
    <property type="match status" value="1"/>
</dbReference>
<protein>
    <recommendedName>
        <fullName evidence="13">Threonine--tRNA ligase</fullName>
        <ecNumber evidence="13">6.1.1.3</ecNumber>
    </recommendedName>
    <alternativeName>
        <fullName evidence="13">Threonyl-tRNA synthetase</fullName>
        <shortName evidence="13">ThrRS</shortName>
    </alternativeName>
</protein>
<keyword evidence="8 13" id="KW-0067">ATP-binding</keyword>
<comment type="subunit">
    <text evidence="13">Homodimer.</text>
</comment>
<sequence length="601" mass="69831">MPPGYDPDLYKIRHSAAHIMAQAVMERFPGARIAIGPPVKDGFYYDFELPRSPTEEDLAWIEQRMKEIIKGKHRFHVREVSVEEARELFKDQPYKLELIEGLARGQYDEYGNKLPEDQRPKITVYQHDTFIDLCRGPHVEHTGQIKANAVKVMRVAGAYWRGDEKNPMLTRIYGTAWRNRVELEQYLKRLEEAKKRDHRRLGKDLAIFAIEPQMVGPGLVLWQPNGAVIRDQLERFLKEEQIRRGYQPVYTPHIAKVELFKTSGHYPYYKDSMFPPMVVDENEEYLLKPMNCPFHIMIYKQHLRSYRDLPIRFAEFGTVYRFEQSGEVSGMTRVRGFTQDDAHLFCRPDQLEDEFKSVVELTLKVFRSLGLTDFRARVGVRDPESDKYVGSDEVWEQATQAILNALNDYDFDYTVEEGEAAFYGPKLDFVVNDVLGREWQLGTVQVDYNLPQRFDLTYIGEDNQPHRPVMIHRAPFGSMERFVGILIEHLNGAFPPWLAPVQVVVIPIADRHIEYARSVAARLFQQDLRVKVDDSANRMNAKIRAAQMQKIPYMLIVGDKEVEEETVAVRLRSGEDLGAMPVGEFEAKVRQLVAQRTMDLW</sequence>
<evidence type="ECO:0000313" key="15">
    <source>
        <dbReference type="EMBL" id="KPL88066.1"/>
    </source>
</evidence>
<dbReference type="Gene3D" id="3.30.980.10">
    <property type="entry name" value="Threonyl-trna Synthetase, Chain A, domain 2"/>
    <property type="match status" value="1"/>
</dbReference>
<dbReference type="FunFam" id="3.40.50.800:FF:000001">
    <property type="entry name" value="Threonine--tRNA ligase"/>
    <property type="match status" value="1"/>
</dbReference>
<dbReference type="Pfam" id="PF03129">
    <property type="entry name" value="HGTP_anticodon"/>
    <property type="match status" value="1"/>
</dbReference>
<keyword evidence="4 13" id="KW-0436">Ligase</keyword>
<gene>
    <name evidence="13" type="primary">thrS</name>
    <name evidence="15" type="ORF">SE16_10345</name>
</gene>
<evidence type="ECO:0000256" key="5">
    <source>
        <dbReference type="ARBA" id="ARBA00022723"/>
    </source>
</evidence>
<dbReference type="Pfam" id="PF00587">
    <property type="entry name" value="tRNA-synt_2b"/>
    <property type="match status" value="1"/>
</dbReference>
<dbReference type="CDD" id="cd00860">
    <property type="entry name" value="ThrRS_anticodon"/>
    <property type="match status" value="1"/>
</dbReference>
<evidence type="ECO:0000313" key="16">
    <source>
        <dbReference type="Proteomes" id="UP000050502"/>
    </source>
</evidence>